<sequence>MAGSQAPPEAVHRLAVAFLSTYRAPQADGSGMGATGPQAAGVAERLVSDGTVAAQYALGSHRAPGQTKVEVYPGDADSGPALQIVTEQAAMLVDSVTVLLHRHGIAYPAIMN</sequence>
<dbReference type="Proteomes" id="UP001180503">
    <property type="component" value="Unassembled WGS sequence"/>
</dbReference>
<dbReference type="EMBL" id="JAVRFB010000290">
    <property type="protein sequence ID" value="MDT0407044.1"/>
    <property type="molecule type" value="Genomic_DNA"/>
</dbReference>
<feature type="non-terminal residue" evidence="1">
    <location>
        <position position="112"/>
    </location>
</feature>
<reference evidence="2" key="1">
    <citation type="submission" date="2023-07" db="EMBL/GenBank/DDBJ databases">
        <title>30 novel species of actinomycetes from the DSMZ collection.</title>
        <authorList>
            <person name="Nouioui I."/>
        </authorList>
    </citation>
    <scope>NUCLEOTIDE SEQUENCE [LARGE SCALE GENOMIC DNA]</scope>
    <source>
        <strain evidence="2">DSM 41635</strain>
    </source>
</reference>
<organism evidence="1 2">
    <name type="scientific">Streptomyces edwardsiae</name>
    <dbReference type="NCBI Taxonomy" id="3075527"/>
    <lineage>
        <taxon>Bacteria</taxon>
        <taxon>Bacillati</taxon>
        <taxon>Actinomycetota</taxon>
        <taxon>Actinomycetes</taxon>
        <taxon>Kitasatosporales</taxon>
        <taxon>Streptomycetaceae</taxon>
        <taxon>Streptomyces</taxon>
    </lineage>
</organism>
<dbReference type="RefSeq" id="WP_311711728.1">
    <property type="nucleotide sequence ID" value="NZ_JAVRFB010000290.1"/>
</dbReference>
<comment type="caution">
    <text evidence="1">The sequence shown here is derived from an EMBL/GenBank/DDBJ whole genome shotgun (WGS) entry which is preliminary data.</text>
</comment>
<name>A0ABU2QT38_9ACTN</name>
<proteinExistence type="predicted"/>
<protein>
    <submittedName>
        <fullName evidence="1">Uncharacterized protein</fullName>
    </submittedName>
</protein>
<evidence type="ECO:0000313" key="1">
    <source>
        <dbReference type="EMBL" id="MDT0407044.1"/>
    </source>
</evidence>
<accession>A0ABU2QT38</accession>
<evidence type="ECO:0000313" key="2">
    <source>
        <dbReference type="Proteomes" id="UP001180503"/>
    </source>
</evidence>
<gene>
    <name evidence="1" type="ORF">RM528_34980</name>
</gene>